<dbReference type="Gene3D" id="3.40.50.300">
    <property type="entry name" value="P-loop containing nucleotide triphosphate hydrolases"/>
    <property type="match status" value="1"/>
</dbReference>
<dbReference type="Pfam" id="PF13635">
    <property type="entry name" value="DUF4143"/>
    <property type="match status" value="1"/>
</dbReference>
<keyword evidence="4" id="KW-0547">Nucleotide-binding</keyword>
<dbReference type="AlphaFoldDB" id="A0A646HEV9"/>
<sequence length="401" mass="45932">MEIINRKQYVDRVLGYLGKGLILVLTGQRRVGKSCILQSVAKQITAKDDSANVIYINKEYAEFNSLKTDEDLNEYVAAHLKNQRHNYLFVDEVQDIDGFENALRNFQAKDLCDIVVTGSNAKMLSGELATYLSGRYVEIHIQSLNYSEFLLFHGLPDTDDTFLKYLTWGGLPQLAHIGLDNRQMLTDYLGDIYNTVIMKDVISRESIRNVRFLTDLVRFVGDNVGKNISANSIRKFMLSQNITISPTLTSNYLSYLCNAYIIDQVRRFDVRGKRVFETNEKYYFEDIGLRNVLVGSNLRMDIEKLLENVVYLHLCSQGYQVTVGQLQNGEVDFVAERGGDRVYVQVTYLLATQETMDREFGNLRRIKDDYPKKVVCMDALAAEGNYEGIECVHVREFLKGQ</sequence>
<reference evidence="3" key="2">
    <citation type="submission" date="2022-07" db="EMBL/GenBank/DDBJ databases">
        <title>Prevotella copri.</title>
        <authorList>
            <person name="Yang C."/>
        </authorList>
    </citation>
    <scope>NUCLEOTIDE SEQUENCE</scope>
    <source>
        <strain evidence="3">HF88</strain>
    </source>
</reference>
<evidence type="ECO:0000259" key="2">
    <source>
        <dbReference type="Pfam" id="PF13635"/>
    </source>
</evidence>
<dbReference type="RefSeq" id="WP_153112687.1">
    <property type="nucleotide sequence ID" value="NZ_JAJTTD010000018.1"/>
</dbReference>
<dbReference type="Pfam" id="PF13173">
    <property type="entry name" value="AAA_14"/>
    <property type="match status" value="1"/>
</dbReference>
<dbReference type="InterPro" id="IPR041682">
    <property type="entry name" value="AAA_14"/>
</dbReference>
<organism evidence="4 5">
    <name type="scientific">Segatella copri</name>
    <dbReference type="NCBI Taxonomy" id="165179"/>
    <lineage>
        <taxon>Bacteria</taxon>
        <taxon>Pseudomonadati</taxon>
        <taxon>Bacteroidota</taxon>
        <taxon>Bacteroidia</taxon>
        <taxon>Bacteroidales</taxon>
        <taxon>Prevotellaceae</taxon>
        <taxon>Segatella</taxon>
    </lineage>
</organism>
<accession>A0A646HEV9</accession>
<comment type="caution">
    <text evidence="4">The sequence shown here is derived from an EMBL/GenBank/DDBJ whole genome shotgun (WGS) entry which is preliminary data.</text>
</comment>
<evidence type="ECO:0000313" key="5">
    <source>
        <dbReference type="Proteomes" id="UP000420635"/>
    </source>
</evidence>
<gene>
    <name evidence="4" type="ORF">F7D59_09225</name>
    <name evidence="3" type="ORF">NND11_12540</name>
</gene>
<feature type="domain" description="DUF4143" evidence="2">
    <location>
        <begin position="199"/>
        <end position="346"/>
    </location>
</feature>
<dbReference type="SUPFAM" id="SSF52540">
    <property type="entry name" value="P-loop containing nucleoside triphosphate hydrolases"/>
    <property type="match status" value="1"/>
</dbReference>
<dbReference type="InterPro" id="IPR025420">
    <property type="entry name" value="DUF4143"/>
</dbReference>
<proteinExistence type="predicted"/>
<dbReference type="EMBL" id="JANDXR010000017">
    <property type="protein sequence ID" value="MCP9502358.1"/>
    <property type="molecule type" value="Genomic_DNA"/>
</dbReference>
<dbReference type="PANTHER" id="PTHR33295:SF20">
    <property type="entry name" value="ATPASE"/>
    <property type="match status" value="1"/>
</dbReference>
<evidence type="ECO:0000313" key="3">
    <source>
        <dbReference type="EMBL" id="MCP9502358.1"/>
    </source>
</evidence>
<evidence type="ECO:0000259" key="1">
    <source>
        <dbReference type="Pfam" id="PF13173"/>
    </source>
</evidence>
<feature type="domain" description="AAA" evidence="1">
    <location>
        <begin position="22"/>
        <end position="150"/>
    </location>
</feature>
<dbReference type="InterPro" id="IPR027417">
    <property type="entry name" value="P-loop_NTPase"/>
</dbReference>
<dbReference type="Proteomes" id="UP000420635">
    <property type="component" value="Unassembled WGS sequence"/>
</dbReference>
<keyword evidence="4" id="KW-0067">ATP-binding</keyword>
<protein>
    <submittedName>
        <fullName evidence="4">ATP-binding protein</fullName>
    </submittedName>
</protein>
<dbReference type="GO" id="GO:0005524">
    <property type="term" value="F:ATP binding"/>
    <property type="evidence" value="ECO:0007669"/>
    <property type="project" value="UniProtKB-KW"/>
</dbReference>
<reference evidence="4" key="3">
    <citation type="submission" date="2022-12" db="EMBL/GenBank/DDBJ databases">
        <title>Distinct polysaccharide growth profiles of human intestinal Prevotella copri isolates.</title>
        <authorList>
            <person name="Fehlner-Peach H."/>
            <person name="Magnabosco C."/>
            <person name="Raghavan V."/>
            <person name="Scher J.U."/>
            <person name="Tett A."/>
            <person name="Cox L.M."/>
            <person name="Gottsegen C."/>
            <person name="Watters A."/>
            <person name="Wiltshire- Gordon J.D."/>
            <person name="Segata N."/>
            <person name="Bonneau R."/>
            <person name="Littman D.R."/>
        </authorList>
    </citation>
    <scope>NUCLEOTIDE SEQUENCE</scope>
    <source>
        <strain evidence="4">IP54</strain>
    </source>
</reference>
<reference evidence="5" key="1">
    <citation type="submission" date="2019-09" db="EMBL/GenBank/DDBJ databases">
        <title>Distinct polysaccharide growth profiles of human intestinal Prevotella copri isolates.</title>
        <authorList>
            <person name="Fehlner-Peach H."/>
            <person name="Magnabosco C."/>
            <person name="Raghavan V."/>
            <person name="Scher J.U."/>
            <person name="Tett A."/>
            <person name="Cox L.M."/>
            <person name="Gottsegen C."/>
            <person name="Watters A."/>
            <person name="Wiltshire- Gordon J.D."/>
            <person name="Segata N."/>
            <person name="Bonneau R."/>
            <person name="Littman D.R."/>
        </authorList>
    </citation>
    <scope>NUCLEOTIDE SEQUENCE [LARGE SCALE GENOMIC DNA]</scope>
    <source>
        <strain evidence="5">iP54</strain>
    </source>
</reference>
<dbReference type="EMBL" id="VZBQ01000113">
    <property type="protein sequence ID" value="MQN90022.1"/>
    <property type="molecule type" value="Genomic_DNA"/>
</dbReference>
<evidence type="ECO:0000313" key="4">
    <source>
        <dbReference type="EMBL" id="MQN90022.1"/>
    </source>
</evidence>
<dbReference type="PANTHER" id="PTHR33295">
    <property type="entry name" value="ATPASE"/>
    <property type="match status" value="1"/>
</dbReference>
<dbReference type="Proteomes" id="UP001206014">
    <property type="component" value="Unassembled WGS sequence"/>
</dbReference>
<name>A0A646HEV9_9BACT</name>